<dbReference type="InterPro" id="IPR050625">
    <property type="entry name" value="ParA/MinD_ATPase"/>
</dbReference>
<feature type="region of interest" description="Disordered" evidence="1">
    <location>
        <begin position="71"/>
        <end position="167"/>
    </location>
</feature>
<accession>A0A0U3I120</accession>
<proteinExistence type="predicted"/>
<dbReference type="GO" id="GO:0005524">
    <property type="term" value="F:ATP binding"/>
    <property type="evidence" value="ECO:0007669"/>
    <property type="project" value="TreeGrafter"/>
</dbReference>
<dbReference type="KEGG" id="kfv:AS188_15920"/>
<dbReference type="RefSeq" id="WP_058860042.1">
    <property type="nucleotide sequence ID" value="NZ_BJZR01000118.1"/>
</dbReference>
<dbReference type="Gene3D" id="3.40.50.300">
    <property type="entry name" value="P-loop containing nucleotide triphosphate hydrolases"/>
    <property type="match status" value="1"/>
</dbReference>
<dbReference type="GO" id="GO:0005829">
    <property type="term" value="C:cytosol"/>
    <property type="evidence" value="ECO:0007669"/>
    <property type="project" value="TreeGrafter"/>
</dbReference>
<dbReference type="EMBL" id="CP013255">
    <property type="protein sequence ID" value="ALU41376.1"/>
    <property type="molecule type" value="Genomic_DNA"/>
</dbReference>
<feature type="compositionally biased region" description="Polar residues" evidence="1">
    <location>
        <begin position="137"/>
        <end position="147"/>
    </location>
</feature>
<dbReference type="GO" id="GO:0051782">
    <property type="term" value="P:negative regulation of cell division"/>
    <property type="evidence" value="ECO:0007669"/>
    <property type="project" value="TreeGrafter"/>
</dbReference>
<keyword evidence="5" id="KW-1185">Reference proteome</keyword>
<dbReference type="SUPFAM" id="SSF52540">
    <property type="entry name" value="P-loop containing nucleoside triphosphate hydrolases"/>
    <property type="match status" value="1"/>
</dbReference>
<dbReference type="EMBL" id="BJZR01000118">
    <property type="protein sequence ID" value="GEO93439.1"/>
    <property type="molecule type" value="Genomic_DNA"/>
</dbReference>
<evidence type="ECO:0000313" key="5">
    <source>
        <dbReference type="Proteomes" id="UP000321155"/>
    </source>
</evidence>
<protein>
    <recommendedName>
        <fullName evidence="6">Chromosome partitioning protein ParA</fullName>
    </recommendedName>
</protein>
<reference evidence="2 4" key="1">
    <citation type="submission" date="2015-11" db="EMBL/GenBank/DDBJ databases">
        <title>Complete Genome Sequence of Kocuria flava strain HO-9041.</title>
        <authorList>
            <person name="Zhou M."/>
            <person name="Dai J."/>
        </authorList>
    </citation>
    <scope>NUCLEOTIDE SEQUENCE [LARGE SCALE GENOMIC DNA]</scope>
    <source>
        <strain evidence="2 4">HO-9041</strain>
        <plasmid evidence="2 4">1</plasmid>
    </source>
</reference>
<evidence type="ECO:0008006" key="6">
    <source>
        <dbReference type="Google" id="ProtNLM"/>
    </source>
</evidence>
<dbReference type="PANTHER" id="PTHR43384:SF14">
    <property type="entry name" value="ESX-1 SECRETION-ASSOCIATED PROTEIN ESPI"/>
    <property type="match status" value="1"/>
</dbReference>
<evidence type="ECO:0000313" key="4">
    <source>
        <dbReference type="Proteomes" id="UP000057181"/>
    </source>
</evidence>
<dbReference type="AlphaFoldDB" id="A0A0U3I120"/>
<evidence type="ECO:0000256" key="1">
    <source>
        <dbReference type="SAM" id="MobiDB-lite"/>
    </source>
</evidence>
<dbReference type="GO" id="GO:0009898">
    <property type="term" value="C:cytoplasmic side of plasma membrane"/>
    <property type="evidence" value="ECO:0007669"/>
    <property type="project" value="TreeGrafter"/>
</dbReference>
<gene>
    <name evidence="2" type="ORF">AS188_15920</name>
    <name evidence="3" type="ORF">KFL01_27450</name>
</gene>
<geneLocation type="plasmid" evidence="2">
    <name>1</name>
</geneLocation>
<sequence>MAQALDRPRCTATITDDDTVQVSIDGVETSLGSMDGAIAYLAETARTLGRPVKVVAVDPSSENDLETYLVVGPDGDISTDETATRPCRTGRRGGRAVSLQELVPAALGPEPGLTEPESSPFEEVDPLPSTIVDETSENASQPRSLQATPMPSSTPAPPPSDTTVMGIDSAPSFIATESSLAEAPAIHGWRGMLNRMGLHLTPGPAEVAEREDLAAVSRHWVGSRTIAVVNQKGGANKTPTVALLAAQFARHGGAGVLAWDNNEAMGSLGWRTEGAGHDATALDLLTHADHFLTAEAKAAELAAFVHHQAQDAYDVLRSDESPSNTHEITGAEVDALHRVAEKYYRLVIMDSGNSTRGENWAHMIAHTDQIVVATTTESDKAQGGVNALKALHAGGAHAADLARNAVVVISELLPSHSTKAHAIAQEYAPFVREVAIVPFDPHLVQGRIHHRQLRPATRRAWLRAAALVSQSF</sequence>
<evidence type="ECO:0000313" key="2">
    <source>
        <dbReference type="EMBL" id="ALU41376.1"/>
    </source>
</evidence>
<name>A0A0U3I120_9MICC</name>
<dbReference type="OrthoDB" id="4640801at2"/>
<dbReference type="Proteomes" id="UP000321155">
    <property type="component" value="Unassembled WGS sequence"/>
</dbReference>
<dbReference type="PANTHER" id="PTHR43384">
    <property type="entry name" value="SEPTUM SITE-DETERMINING PROTEIN MIND HOMOLOG, CHLOROPLASTIC-RELATED"/>
    <property type="match status" value="1"/>
</dbReference>
<organism evidence="2 4">
    <name type="scientific">Kocuria flava</name>
    <dbReference type="NCBI Taxonomy" id="446860"/>
    <lineage>
        <taxon>Bacteria</taxon>
        <taxon>Bacillati</taxon>
        <taxon>Actinomycetota</taxon>
        <taxon>Actinomycetes</taxon>
        <taxon>Micrococcales</taxon>
        <taxon>Micrococcaceae</taxon>
        <taxon>Kocuria</taxon>
    </lineage>
</organism>
<dbReference type="GO" id="GO:0016887">
    <property type="term" value="F:ATP hydrolysis activity"/>
    <property type="evidence" value="ECO:0007669"/>
    <property type="project" value="TreeGrafter"/>
</dbReference>
<dbReference type="Proteomes" id="UP000057181">
    <property type="component" value="Plasmid 1"/>
</dbReference>
<dbReference type="InterPro" id="IPR027417">
    <property type="entry name" value="P-loop_NTPase"/>
</dbReference>
<reference evidence="3 5" key="2">
    <citation type="submission" date="2019-07" db="EMBL/GenBank/DDBJ databases">
        <title>Whole genome shotgun sequence of Kocuria flava NBRC 107626.</title>
        <authorList>
            <person name="Hosoyama A."/>
            <person name="Uohara A."/>
            <person name="Ohji S."/>
            <person name="Ichikawa N."/>
        </authorList>
    </citation>
    <scope>NUCLEOTIDE SEQUENCE [LARGE SCALE GENOMIC DNA]</scope>
    <source>
        <strain evidence="3 5">NBRC 107626</strain>
    </source>
</reference>
<keyword evidence="2" id="KW-0614">Plasmid</keyword>
<evidence type="ECO:0000313" key="3">
    <source>
        <dbReference type="EMBL" id="GEO93439.1"/>
    </source>
</evidence>